<dbReference type="GO" id="GO:0006357">
    <property type="term" value="P:regulation of transcription by RNA polymerase II"/>
    <property type="evidence" value="ECO:0007669"/>
    <property type="project" value="TreeGrafter"/>
</dbReference>
<feature type="region of interest" description="Disordered" evidence="13">
    <location>
        <begin position="280"/>
        <end position="307"/>
    </location>
</feature>
<feature type="region of interest" description="Disordered" evidence="13">
    <location>
        <begin position="173"/>
        <end position="196"/>
    </location>
</feature>
<dbReference type="InterPro" id="IPR047266">
    <property type="entry name" value="KMT5A-like_SET"/>
</dbReference>
<keyword evidence="5 15" id="KW-0489">Methyltransferase</keyword>
<dbReference type="InterPro" id="IPR046341">
    <property type="entry name" value="SET_dom_sf"/>
</dbReference>
<protein>
    <recommendedName>
        <fullName evidence="3">[histone H4]-lysine(20) N-methyltransferase</fullName>
        <ecNumber evidence="3">2.1.1.361</ecNumber>
    </recommendedName>
</protein>
<dbReference type="EMBL" id="IACT01006734">
    <property type="protein sequence ID" value="LAC25858.1"/>
    <property type="molecule type" value="mRNA"/>
</dbReference>
<accession>A0A6A7G473</accession>
<feature type="compositionally biased region" description="Basic and acidic residues" evidence="13">
    <location>
        <begin position="285"/>
        <end position="299"/>
    </location>
</feature>
<name>A0A6A7G473_9CRUS</name>
<dbReference type="AlphaFoldDB" id="A0A6A7G473"/>
<keyword evidence="6 15" id="KW-0808">Transferase</keyword>
<dbReference type="GO" id="GO:0005700">
    <property type="term" value="C:polytene chromosome"/>
    <property type="evidence" value="ECO:0007669"/>
    <property type="project" value="TreeGrafter"/>
</dbReference>
<feature type="compositionally biased region" description="Polar residues" evidence="13">
    <location>
        <begin position="23"/>
        <end position="37"/>
    </location>
</feature>
<organism evidence="15">
    <name type="scientific">Hirondellea gigas</name>
    <dbReference type="NCBI Taxonomy" id="1518452"/>
    <lineage>
        <taxon>Eukaryota</taxon>
        <taxon>Metazoa</taxon>
        <taxon>Ecdysozoa</taxon>
        <taxon>Arthropoda</taxon>
        <taxon>Crustacea</taxon>
        <taxon>Multicrustacea</taxon>
        <taxon>Malacostraca</taxon>
        <taxon>Eumalacostraca</taxon>
        <taxon>Peracarida</taxon>
        <taxon>Amphipoda</taxon>
        <taxon>Amphilochidea</taxon>
        <taxon>Lysianassida</taxon>
        <taxon>Lysianassidira</taxon>
        <taxon>Lysianassoidea</taxon>
        <taxon>Lysianassidae</taxon>
        <taxon>Hirondellea</taxon>
    </lineage>
</organism>
<evidence type="ECO:0000259" key="14">
    <source>
        <dbReference type="PROSITE" id="PS50280"/>
    </source>
</evidence>
<dbReference type="PROSITE" id="PS51571">
    <property type="entry name" value="SAM_MT43_PR_SET"/>
    <property type="match status" value="1"/>
</dbReference>
<feature type="region of interest" description="Disordered" evidence="13">
    <location>
        <begin position="1"/>
        <end position="37"/>
    </location>
</feature>
<feature type="domain" description="SET" evidence="14">
    <location>
        <begin position="563"/>
        <end position="685"/>
    </location>
</feature>
<evidence type="ECO:0000256" key="6">
    <source>
        <dbReference type="ARBA" id="ARBA00022679"/>
    </source>
</evidence>
<dbReference type="PROSITE" id="PS50280">
    <property type="entry name" value="SET"/>
    <property type="match status" value="1"/>
</dbReference>
<evidence type="ECO:0000256" key="5">
    <source>
        <dbReference type="ARBA" id="ARBA00022603"/>
    </source>
</evidence>
<dbReference type="Gene3D" id="2.170.270.10">
    <property type="entry name" value="SET domain"/>
    <property type="match status" value="1"/>
</dbReference>
<reference evidence="15" key="1">
    <citation type="submission" date="2017-11" db="EMBL/GenBank/DDBJ databases">
        <title>The sensing device of the deep-sea amphipod.</title>
        <authorList>
            <person name="Kobayashi H."/>
            <person name="Nagahama T."/>
            <person name="Arai W."/>
            <person name="Sasagawa Y."/>
            <person name="Umeda M."/>
            <person name="Hayashi T."/>
            <person name="Nikaido I."/>
            <person name="Watanabe H."/>
            <person name="Oguri K."/>
            <person name="Kitazato H."/>
            <person name="Fujioka K."/>
            <person name="Kido Y."/>
            <person name="Takami H."/>
        </authorList>
    </citation>
    <scope>NUCLEOTIDE SEQUENCE</scope>
    <source>
        <tissue evidence="15">Whole body</tissue>
    </source>
</reference>
<dbReference type="Pfam" id="PF00856">
    <property type="entry name" value="SET"/>
    <property type="match status" value="1"/>
</dbReference>
<sequence length="700" mass="79397">MMLQSQLNSEAAPDRKRFKKYSKNNLRTTTSATSPTEKSILDEPLTTINVGFFNPAPWLAGAKTREHSPIRLGFFNETDYIESKFFRQCNSTSNKNNLNEICTQTFSSENKYKCESIINQSFNSSLANKYQERYKMRSRSQNIRGCNQIRASIQTKNNKLNSSIRSRTNQVETITPDGSNQRGVKSTSPEARPPSPIKLRFFKQTGNQVLSSTTIKMCFFKQCGEWASSIFPARITQRQSRGTWEKLDDDKDVRERLNNCEAPAEVMGFSRAENYISLDGSGDDGSERYHSCKRQRTDNSDDAEIDSSSDASFYNGKIKLLSFDCQVSGTEESSSLSPNMDSSVISVASFYGRSQDRLPEGHALQQQALVDKYFSSQWKVYAKPQVKLIRISDEQVQSYSSNGGSRKSCSMLKENVSGNGRSCSILNDDTPASRLGQRKRKYTSKFRDFCGSAFKNTICGGKSTSISPVSSNSSLTSHIYRVRSCPKSKKWLYMREALKNRNENVRQSCYKPINSSPSSGRGSIGRALKDSIAIRKPKRQTARKIRNAKLVEIQNKVSRKCQDGLKVKEFKNKGRGVITTKLFARGDFVVEYAGDLTSLEEAHSREKLYETDDSIGCYMYYFKFNSKRYCIDATVESDYYGRLVNHSRYTANLNTKIVVVNDRPHLILEAKLDLVPGTELLLDYGDRDRETLECNPWLRM</sequence>
<dbReference type="PANTHER" id="PTHR46167:SF1">
    <property type="entry name" value="N-LYSINE METHYLTRANSFERASE KMT5A"/>
    <property type="match status" value="1"/>
</dbReference>
<dbReference type="GO" id="GO:0043516">
    <property type="term" value="P:regulation of DNA damage response, signal transduction by p53 class mediator"/>
    <property type="evidence" value="ECO:0007669"/>
    <property type="project" value="TreeGrafter"/>
</dbReference>
<evidence type="ECO:0000256" key="11">
    <source>
        <dbReference type="ARBA" id="ARBA00023242"/>
    </source>
</evidence>
<evidence type="ECO:0000256" key="12">
    <source>
        <dbReference type="ARBA" id="ARBA00047784"/>
    </source>
</evidence>
<dbReference type="PANTHER" id="PTHR46167">
    <property type="entry name" value="N-LYSINE METHYLTRANSFERASE KMT5A"/>
    <property type="match status" value="1"/>
</dbReference>
<evidence type="ECO:0000256" key="9">
    <source>
        <dbReference type="ARBA" id="ARBA00023015"/>
    </source>
</evidence>
<dbReference type="SUPFAM" id="SSF82199">
    <property type="entry name" value="SET domain"/>
    <property type="match status" value="1"/>
</dbReference>
<keyword evidence="10" id="KW-0804">Transcription</keyword>
<dbReference type="EC" id="2.1.1.361" evidence="3"/>
<evidence type="ECO:0000256" key="1">
    <source>
        <dbReference type="ARBA" id="ARBA00004123"/>
    </source>
</evidence>
<dbReference type="GO" id="GO:0140944">
    <property type="term" value="F:histone H4K20 monomethyltransferase activity"/>
    <property type="evidence" value="ECO:0007669"/>
    <property type="project" value="UniProtKB-EC"/>
</dbReference>
<comment type="catalytic activity">
    <reaction evidence="12">
        <text>L-lysyl(20)-[histone H4] + S-adenosyl-L-methionine = N(6)-methyl-L-lysyl(20)-[histone H4] + S-adenosyl-L-homocysteine + H(+)</text>
        <dbReference type="Rhea" id="RHEA:60344"/>
        <dbReference type="Rhea" id="RHEA-COMP:15554"/>
        <dbReference type="Rhea" id="RHEA-COMP:15555"/>
        <dbReference type="ChEBI" id="CHEBI:15378"/>
        <dbReference type="ChEBI" id="CHEBI:29969"/>
        <dbReference type="ChEBI" id="CHEBI:57856"/>
        <dbReference type="ChEBI" id="CHEBI:59789"/>
        <dbReference type="ChEBI" id="CHEBI:61929"/>
        <dbReference type="EC" id="2.1.1.361"/>
    </reaction>
</comment>
<evidence type="ECO:0000256" key="2">
    <source>
        <dbReference type="ARBA" id="ARBA00004286"/>
    </source>
</evidence>
<keyword evidence="4" id="KW-0158">Chromosome</keyword>
<keyword evidence="11" id="KW-0539">Nucleus</keyword>
<dbReference type="InterPro" id="IPR051760">
    <property type="entry name" value="KMT5A"/>
</dbReference>
<feature type="compositionally biased region" description="Polar residues" evidence="13">
    <location>
        <begin position="173"/>
        <end position="189"/>
    </location>
</feature>
<comment type="subcellular location">
    <subcellularLocation>
        <location evidence="2">Chromosome</location>
    </subcellularLocation>
    <subcellularLocation>
        <location evidence="1">Nucleus</location>
    </subcellularLocation>
</comment>
<keyword evidence="8" id="KW-0156">Chromatin regulator</keyword>
<proteinExistence type="evidence at transcript level"/>
<keyword evidence="7" id="KW-0949">S-adenosyl-L-methionine</keyword>
<evidence type="ECO:0000256" key="13">
    <source>
        <dbReference type="SAM" id="MobiDB-lite"/>
    </source>
</evidence>
<dbReference type="InterPro" id="IPR001214">
    <property type="entry name" value="SET_dom"/>
</dbReference>
<evidence type="ECO:0000256" key="10">
    <source>
        <dbReference type="ARBA" id="ARBA00023163"/>
    </source>
</evidence>
<dbReference type="SMART" id="SM00317">
    <property type="entry name" value="SET"/>
    <property type="match status" value="1"/>
</dbReference>
<evidence type="ECO:0000256" key="3">
    <source>
        <dbReference type="ARBA" id="ARBA00012187"/>
    </source>
</evidence>
<dbReference type="InterPro" id="IPR016858">
    <property type="entry name" value="KMT5A-like"/>
</dbReference>
<dbReference type="GO" id="GO:0032259">
    <property type="term" value="P:methylation"/>
    <property type="evidence" value="ECO:0007669"/>
    <property type="project" value="UniProtKB-KW"/>
</dbReference>
<dbReference type="GO" id="GO:0005634">
    <property type="term" value="C:nucleus"/>
    <property type="evidence" value="ECO:0007669"/>
    <property type="project" value="UniProtKB-SubCell"/>
</dbReference>
<evidence type="ECO:0000256" key="7">
    <source>
        <dbReference type="ARBA" id="ARBA00022691"/>
    </source>
</evidence>
<evidence type="ECO:0000256" key="4">
    <source>
        <dbReference type="ARBA" id="ARBA00022454"/>
    </source>
</evidence>
<dbReference type="CDD" id="cd10528">
    <property type="entry name" value="SET_SETD8"/>
    <property type="match status" value="1"/>
</dbReference>
<evidence type="ECO:0000256" key="8">
    <source>
        <dbReference type="ARBA" id="ARBA00022853"/>
    </source>
</evidence>
<evidence type="ECO:0000313" key="15">
    <source>
        <dbReference type="EMBL" id="LAC25858.1"/>
    </source>
</evidence>
<keyword evidence="9" id="KW-0805">Transcription regulation</keyword>